<feature type="chain" id="PRO_5017385432" evidence="1">
    <location>
        <begin position="22"/>
        <end position="292"/>
    </location>
</feature>
<evidence type="ECO:0000256" key="1">
    <source>
        <dbReference type="SAM" id="SignalP"/>
    </source>
</evidence>
<accession>A0A395LI48</accession>
<name>A0A395LI48_9SPHN</name>
<dbReference type="PROSITE" id="PS51257">
    <property type="entry name" value="PROKAR_LIPOPROTEIN"/>
    <property type="match status" value="1"/>
</dbReference>
<dbReference type="GO" id="GO:0016787">
    <property type="term" value="F:hydrolase activity"/>
    <property type="evidence" value="ECO:0007669"/>
    <property type="project" value="UniProtKB-KW"/>
</dbReference>
<organism evidence="2 3">
    <name type="scientific">Alteriqipengyuania lutimaris</name>
    <dbReference type="NCBI Taxonomy" id="1538146"/>
    <lineage>
        <taxon>Bacteria</taxon>
        <taxon>Pseudomonadati</taxon>
        <taxon>Pseudomonadota</taxon>
        <taxon>Alphaproteobacteria</taxon>
        <taxon>Sphingomonadales</taxon>
        <taxon>Erythrobacteraceae</taxon>
        <taxon>Alteriqipengyuania</taxon>
    </lineage>
</organism>
<dbReference type="EMBL" id="QRBB01000002">
    <property type="protein sequence ID" value="RDS75937.1"/>
    <property type="molecule type" value="Genomic_DNA"/>
</dbReference>
<keyword evidence="2" id="KW-0378">Hydrolase</keyword>
<dbReference type="Proteomes" id="UP000254101">
    <property type="component" value="Unassembled WGS sequence"/>
</dbReference>
<evidence type="ECO:0000313" key="2">
    <source>
        <dbReference type="EMBL" id="RDS75937.1"/>
    </source>
</evidence>
<dbReference type="Gene3D" id="3.40.50.1820">
    <property type="entry name" value="alpha/beta hydrolase"/>
    <property type="match status" value="1"/>
</dbReference>
<proteinExistence type="predicted"/>
<keyword evidence="1" id="KW-0732">Signal</keyword>
<sequence>MRPLRPLLLCLLAPLALQACAAPMVAQQAAPDQAGSAALPSARHVALPVGGRTLDLSVFDAVGEPAAAIFLSHGAGSSPERLAPLIGALQEAGFVVLAPRHGDSLTIPEAEREDIRAAFISRTADLNAVSAYAAELHPGLALAGVGHSYGSLIALMGGGALDPMFGARVPAMKAVVMFSSPGPIPGLTGTPGAYDTVAVPTLTITGPQDVAQPFAGDPQVQVAQFEALPEGDHTLLLVEGSDHSFVYGEEDGYDEAIALVTRFLLAKVAGDAEAAKRFDEARSSERIEIRRR</sequence>
<evidence type="ECO:0000313" key="3">
    <source>
        <dbReference type="Proteomes" id="UP000254101"/>
    </source>
</evidence>
<protein>
    <submittedName>
        <fullName evidence="2">Alpha/beta hydrolase</fullName>
    </submittedName>
</protein>
<dbReference type="SUPFAM" id="SSF53474">
    <property type="entry name" value="alpha/beta-Hydrolases"/>
    <property type="match status" value="1"/>
</dbReference>
<comment type="caution">
    <text evidence="2">The sequence shown here is derived from an EMBL/GenBank/DDBJ whole genome shotgun (WGS) entry which is preliminary data.</text>
</comment>
<dbReference type="AlphaFoldDB" id="A0A395LI48"/>
<dbReference type="OrthoDB" id="7187654at2"/>
<keyword evidence="3" id="KW-1185">Reference proteome</keyword>
<dbReference type="InterPro" id="IPR029058">
    <property type="entry name" value="AB_hydrolase_fold"/>
</dbReference>
<reference evidence="2 3" key="1">
    <citation type="submission" date="2018-07" db="EMBL/GenBank/DDBJ databases">
        <title>Erythrobacter nanhaiensis sp. nov., a novel member of the genus Erythrobacter isolated from the South China Sea.</title>
        <authorList>
            <person name="Chen X."/>
            <person name="Liu J."/>
        </authorList>
    </citation>
    <scope>NUCLEOTIDE SEQUENCE [LARGE SCALE GENOMIC DNA]</scope>
    <source>
        <strain evidence="2 3">S-5</strain>
    </source>
</reference>
<feature type="signal peptide" evidence="1">
    <location>
        <begin position="1"/>
        <end position="21"/>
    </location>
</feature>
<gene>
    <name evidence="2" type="ORF">DL238_14775</name>
</gene>